<dbReference type="EMBL" id="LR796237">
    <property type="protein sequence ID" value="CAB4129819.1"/>
    <property type="molecule type" value="Genomic_DNA"/>
</dbReference>
<evidence type="ECO:0000313" key="1">
    <source>
        <dbReference type="EMBL" id="CAB4129819.1"/>
    </source>
</evidence>
<proteinExistence type="predicted"/>
<protein>
    <submittedName>
        <fullName evidence="1">Bacteriophage P22, NinX</fullName>
    </submittedName>
</protein>
<accession>A0A6J5LDV9</accession>
<gene>
    <name evidence="1" type="ORF">UFOVP116_129</name>
</gene>
<organism evidence="1">
    <name type="scientific">uncultured Caudovirales phage</name>
    <dbReference type="NCBI Taxonomy" id="2100421"/>
    <lineage>
        <taxon>Viruses</taxon>
        <taxon>Duplodnaviria</taxon>
        <taxon>Heunggongvirae</taxon>
        <taxon>Uroviricota</taxon>
        <taxon>Caudoviricetes</taxon>
        <taxon>Peduoviridae</taxon>
        <taxon>Maltschvirus</taxon>
        <taxon>Maltschvirus maltsch</taxon>
    </lineage>
</organism>
<sequence length="106" mass="11633">MKTNTRDLVNKALDWAVTLALDPTAKLTSSTFILSYSTDVDFANVIIETYSILVSDKGTHWAATMETLDKMEPTTESGPTREIAAMQCFAVAKLGDSVEIPDELLF</sequence>
<reference evidence="1" key="1">
    <citation type="submission" date="2020-04" db="EMBL/GenBank/DDBJ databases">
        <authorList>
            <person name="Chiriac C."/>
            <person name="Salcher M."/>
            <person name="Ghai R."/>
            <person name="Kavagutti S V."/>
        </authorList>
    </citation>
    <scope>NUCLEOTIDE SEQUENCE</scope>
</reference>
<name>A0A6J5LDV9_9CAUD</name>